<dbReference type="GO" id="GO:0005789">
    <property type="term" value="C:endoplasmic reticulum membrane"/>
    <property type="evidence" value="ECO:0007669"/>
    <property type="project" value="TreeGrafter"/>
</dbReference>
<keyword evidence="8" id="KW-1185">Reference proteome</keyword>
<dbReference type="InterPro" id="IPR020846">
    <property type="entry name" value="MFS_dom"/>
</dbReference>
<dbReference type="OrthoDB" id="3639251at2759"/>
<reference evidence="7 8" key="1">
    <citation type="journal article" date="2014" name="Genome Biol. Evol.">
        <title>The secreted proteins of Achlya hypogyna and Thraustotheca clavata identify the ancestral oomycete secretome and reveal gene acquisitions by horizontal gene transfer.</title>
        <authorList>
            <person name="Misner I."/>
            <person name="Blouin N."/>
            <person name="Leonard G."/>
            <person name="Richards T.A."/>
            <person name="Lane C.E."/>
        </authorList>
    </citation>
    <scope>NUCLEOTIDE SEQUENCE [LARGE SCALE GENOMIC DNA]</scope>
    <source>
        <strain evidence="7 8">ATCC 48635</strain>
    </source>
</reference>
<keyword evidence="4 5" id="KW-0472">Membrane</keyword>
<keyword evidence="3 5" id="KW-1133">Transmembrane helix</keyword>
<feature type="transmembrane region" description="Helical" evidence="5">
    <location>
        <begin position="345"/>
        <end position="363"/>
    </location>
</feature>
<dbReference type="EMBL" id="JNBR01002866">
    <property type="protein sequence ID" value="OQR80847.1"/>
    <property type="molecule type" value="Genomic_DNA"/>
</dbReference>
<feature type="transmembrane region" description="Helical" evidence="5">
    <location>
        <begin position="315"/>
        <end position="338"/>
    </location>
</feature>
<dbReference type="PROSITE" id="PS50850">
    <property type="entry name" value="MFS"/>
    <property type="match status" value="1"/>
</dbReference>
<comment type="subcellular location">
    <subcellularLocation>
        <location evidence="1">Membrane</location>
        <topology evidence="1">Multi-pass membrane protein</topology>
    </subcellularLocation>
</comment>
<evidence type="ECO:0000313" key="7">
    <source>
        <dbReference type="EMBL" id="OQR80847.1"/>
    </source>
</evidence>
<feature type="domain" description="Major facilitator superfamily (MFS) profile" evidence="6">
    <location>
        <begin position="44"/>
        <end position="458"/>
    </location>
</feature>
<dbReference type="PANTHER" id="PTHR43184:SF12">
    <property type="entry name" value="SUGAR PHOSPHATE EXCHANGER 3"/>
    <property type="match status" value="1"/>
</dbReference>
<dbReference type="Proteomes" id="UP000243579">
    <property type="component" value="Unassembled WGS sequence"/>
</dbReference>
<dbReference type="InterPro" id="IPR011701">
    <property type="entry name" value="MFS"/>
</dbReference>
<feature type="transmembrane region" description="Helical" evidence="5">
    <location>
        <begin position="273"/>
        <end position="295"/>
    </location>
</feature>
<evidence type="ECO:0000313" key="8">
    <source>
        <dbReference type="Proteomes" id="UP000243579"/>
    </source>
</evidence>
<evidence type="ECO:0000256" key="5">
    <source>
        <dbReference type="SAM" id="Phobius"/>
    </source>
</evidence>
<name>A0A1V9Y566_ACHHY</name>
<protein>
    <submittedName>
        <fullName evidence="7">Major Facilitator Superfamily (MFS)</fullName>
    </submittedName>
</protein>
<feature type="transmembrane region" description="Helical" evidence="5">
    <location>
        <begin position="187"/>
        <end position="206"/>
    </location>
</feature>
<dbReference type="STRING" id="1202772.A0A1V9Y566"/>
<feature type="transmembrane region" description="Helical" evidence="5">
    <location>
        <begin position="218"/>
        <end position="238"/>
    </location>
</feature>
<sequence>MSIEIIVSSLIAASVVSGALLDAEGSRESRRLLSRSCRWRRLGNWMPLGIAYAAFYMARYNIAAGNVDSIRLQLGMTATDMGWYDFCASVLVLVDTRVISSGSWAYALSAPFTGNLTDRIGGRRGIVLACVGAGLCNLVMGLAFSFGTFSQSEFMFFFALNQAFQGFGTAGVVKVNAMWYAPSERGLFSGIFNMLVVSGYYLALGSGDSIVAALGWPYLFYIPSLMLFAMSLLVLLWVQNAPVSLHPSPPASVVVHESNAPSALGRLLRNKSVWGYLGAIFWLSWSRDGLLNWMYSYFDAVRTIPLTAGDHALLGGAWTLGGFVGGVLCGWISDAIFLGQRMPPIVLFSVMQGIVVSAMYFWAPSVSVPVLALLLWIASVFLLGSYTLLSYTIPTDLPVEIAASAGGLFTTAAYVATGLSGAAMGAIVQRWGYAVWVTSLVLASLASGVCTFAGTHLAARDAIFESEMVPLQGGAKDFTSASASRSRRASLVNTQSDFFAVAIDDDDAAMDENGAMPYATSKLRQAS</sequence>
<comment type="caution">
    <text evidence="7">The sequence shown here is derived from an EMBL/GenBank/DDBJ whole genome shotgun (WGS) entry which is preliminary data.</text>
</comment>
<feature type="transmembrane region" description="Helical" evidence="5">
    <location>
        <begin position="369"/>
        <end position="389"/>
    </location>
</feature>
<feature type="transmembrane region" description="Helical" evidence="5">
    <location>
        <begin position="154"/>
        <end position="175"/>
    </location>
</feature>
<evidence type="ECO:0000256" key="1">
    <source>
        <dbReference type="ARBA" id="ARBA00004141"/>
    </source>
</evidence>
<gene>
    <name evidence="7" type="ORF">ACHHYP_17129</name>
</gene>
<evidence type="ECO:0000256" key="4">
    <source>
        <dbReference type="ARBA" id="ARBA00023136"/>
    </source>
</evidence>
<evidence type="ECO:0000259" key="6">
    <source>
        <dbReference type="PROSITE" id="PS50850"/>
    </source>
</evidence>
<dbReference type="Pfam" id="PF07690">
    <property type="entry name" value="MFS_1"/>
    <property type="match status" value="1"/>
</dbReference>
<organism evidence="7 8">
    <name type="scientific">Achlya hypogyna</name>
    <name type="common">Oomycete</name>
    <name type="synonym">Protoachlya hypogyna</name>
    <dbReference type="NCBI Taxonomy" id="1202772"/>
    <lineage>
        <taxon>Eukaryota</taxon>
        <taxon>Sar</taxon>
        <taxon>Stramenopiles</taxon>
        <taxon>Oomycota</taxon>
        <taxon>Saprolegniomycetes</taxon>
        <taxon>Saprolegniales</taxon>
        <taxon>Achlyaceae</taxon>
        <taxon>Achlya</taxon>
    </lineage>
</organism>
<dbReference type="InterPro" id="IPR036259">
    <property type="entry name" value="MFS_trans_sf"/>
</dbReference>
<dbReference type="GO" id="GO:0022857">
    <property type="term" value="F:transmembrane transporter activity"/>
    <property type="evidence" value="ECO:0007669"/>
    <property type="project" value="InterPro"/>
</dbReference>
<proteinExistence type="predicted"/>
<dbReference type="PANTHER" id="PTHR43184">
    <property type="entry name" value="MAJOR FACILITATOR SUPERFAMILY TRANSPORTER 16, ISOFORM B"/>
    <property type="match status" value="1"/>
</dbReference>
<accession>A0A1V9Y566</accession>
<evidence type="ECO:0000256" key="3">
    <source>
        <dbReference type="ARBA" id="ARBA00022989"/>
    </source>
</evidence>
<dbReference type="AlphaFoldDB" id="A0A1V9Y566"/>
<feature type="transmembrane region" description="Helical" evidence="5">
    <location>
        <begin position="401"/>
        <end position="427"/>
    </location>
</feature>
<keyword evidence="2 5" id="KW-0812">Transmembrane</keyword>
<feature type="transmembrane region" description="Helical" evidence="5">
    <location>
        <begin position="433"/>
        <end position="459"/>
    </location>
</feature>
<dbReference type="SUPFAM" id="SSF103473">
    <property type="entry name" value="MFS general substrate transporter"/>
    <property type="match status" value="1"/>
</dbReference>
<dbReference type="Gene3D" id="1.20.1250.20">
    <property type="entry name" value="MFS general substrate transporter like domains"/>
    <property type="match status" value="2"/>
</dbReference>
<feature type="transmembrane region" description="Helical" evidence="5">
    <location>
        <begin position="126"/>
        <end position="148"/>
    </location>
</feature>
<evidence type="ECO:0000256" key="2">
    <source>
        <dbReference type="ARBA" id="ARBA00022692"/>
    </source>
</evidence>